<accession>A0ABS0HA22</accession>
<organism evidence="1 2">
    <name type="scientific">Plantactinospora alkalitolerans</name>
    <dbReference type="NCBI Taxonomy" id="2789879"/>
    <lineage>
        <taxon>Bacteria</taxon>
        <taxon>Bacillati</taxon>
        <taxon>Actinomycetota</taxon>
        <taxon>Actinomycetes</taxon>
        <taxon>Micromonosporales</taxon>
        <taxon>Micromonosporaceae</taxon>
        <taxon>Plantactinospora</taxon>
    </lineage>
</organism>
<dbReference type="EMBL" id="JADPUN010000422">
    <property type="protein sequence ID" value="MBF9135333.1"/>
    <property type="molecule type" value="Genomic_DNA"/>
</dbReference>
<dbReference type="Proteomes" id="UP000638560">
    <property type="component" value="Unassembled WGS sequence"/>
</dbReference>
<dbReference type="RefSeq" id="WP_196206786.1">
    <property type="nucleotide sequence ID" value="NZ_JADPUN010000422.1"/>
</dbReference>
<keyword evidence="2" id="KW-1185">Reference proteome</keyword>
<evidence type="ECO:0000313" key="1">
    <source>
        <dbReference type="EMBL" id="MBF9135333.1"/>
    </source>
</evidence>
<name>A0ABS0HA22_9ACTN</name>
<evidence type="ECO:0000313" key="2">
    <source>
        <dbReference type="Proteomes" id="UP000638560"/>
    </source>
</evidence>
<gene>
    <name evidence="1" type="ORF">I0C86_41520</name>
</gene>
<comment type="caution">
    <text evidence="1">The sequence shown here is derived from an EMBL/GenBank/DDBJ whole genome shotgun (WGS) entry which is preliminary data.</text>
</comment>
<sequence length="223" mass="23082">MARYWFGGGIPDFTLAMGDTVTVGALSGRVCVVVSATVTLWDAESGGDQYTDLLDEGGVATTSVVSADGSGERALGQIPRFQGPDAVTQMWAQAAEGPRALITTPVVGGTVSPDQLEDYLPLEAYTEKGALLVATGAGTPAVLEPGPNGSVPIYDSDEPSGMRPELVALFGNMLRWDGTTYVPAPLKADTSKPRMFVGPADPEGVAGVVMSTDDWADVWLGGS</sequence>
<protein>
    <submittedName>
        <fullName evidence="1">Uncharacterized protein</fullName>
    </submittedName>
</protein>
<proteinExistence type="predicted"/>
<reference evidence="1 2" key="1">
    <citation type="submission" date="2020-11" db="EMBL/GenBank/DDBJ databases">
        <title>A novel isolate from a Black sea contaminated sediment with potential to produce alkanes: Plantactinospora alkalitolerans sp. nov.</title>
        <authorList>
            <person name="Carro L."/>
            <person name="Veyisoglu A."/>
            <person name="Guven K."/>
            <person name="Schumann P."/>
            <person name="Klenk H.-P."/>
            <person name="Sahin N."/>
        </authorList>
    </citation>
    <scope>NUCLEOTIDE SEQUENCE [LARGE SCALE GENOMIC DNA]</scope>
    <source>
        <strain evidence="1 2">S1510</strain>
    </source>
</reference>